<evidence type="ECO:0000256" key="2">
    <source>
        <dbReference type="SAM" id="MobiDB-lite"/>
    </source>
</evidence>
<dbReference type="InterPro" id="IPR001789">
    <property type="entry name" value="Sig_transdc_resp-reg_receiver"/>
</dbReference>
<dbReference type="SUPFAM" id="SSF52172">
    <property type="entry name" value="CheY-like"/>
    <property type="match status" value="1"/>
</dbReference>
<dbReference type="EMBL" id="JACIDR010000003">
    <property type="protein sequence ID" value="MBB3973353.1"/>
    <property type="molecule type" value="Genomic_DNA"/>
</dbReference>
<evidence type="ECO:0000256" key="1">
    <source>
        <dbReference type="PROSITE-ProRule" id="PRU00169"/>
    </source>
</evidence>
<evidence type="ECO:0000259" key="3">
    <source>
        <dbReference type="PROSITE" id="PS50110"/>
    </source>
</evidence>
<dbReference type="PROSITE" id="PS50110">
    <property type="entry name" value="RESPONSE_REGULATORY"/>
    <property type="match status" value="1"/>
</dbReference>
<accession>A0A7W6GFQ4</accession>
<keyword evidence="1" id="KW-0597">Phosphoprotein</keyword>
<name>A0A7W6GFQ4_9HYPH</name>
<dbReference type="Proteomes" id="UP000528964">
    <property type="component" value="Unassembled WGS sequence"/>
</dbReference>
<dbReference type="GO" id="GO:0000160">
    <property type="term" value="P:phosphorelay signal transduction system"/>
    <property type="evidence" value="ECO:0007669"/>
    <property type="project" value="InterPro"/>
</dbReference>
<comment type="caution">
    <text evidence="4">The sequence shown here is derived from an EMBL/GenBank/DDBJ whole genome shotgun (WGS) entry which is preliminary data.</text>
</comment>
<feature type="domain" description="Response regulatory" evidence="3">
    <location>
        <begin position="72"/>
        <end position="183"/>
    </location>
</feature>
<protein>
    <submittedName>
        <fullName evidence="4">CheY-like chemotaxis protein</fullName>
    </submittedName>
</protein>
<organism evidence="4 5">
    <name type="scientific">Hansschlegelia beijingensis</name>
    <dbReference type="NCBI Taxonomy" id="1133344"/>
    <lineage>
        <taxon>Bacteria</taxon>
        <taxon>Pseudomonadati</taxon>
        <taxon>Pseudomonadota</taxon>
        <taxon>Alphaproteobacteria</taxon>
        <taxon>Hyphomicrobiales</taxon>
        <taxon>Methylopilaceae</taxon>
        <taxon>Hansschlegelia</taxon>
    </lineage>
</organism>
<reference evidence="4 5" key="1">
    <citation type="submission" date="2020-08" db="EMBL/GenBank/DDBJ databases">
        <title>Genomic Encyclopedia of Type Strains, Phase IV (KMG-IV): sequencing the most valuable type-strain genomes for metagenomic binning, comparative biology and taxonomic classification.</title>
        <authorList>
            <person name="Goeker M."/>
        </authorList>
    </citation>
    <scope>NUCLEOTIDE SEQUENCE [LARGE SCALE GENOMIC DNA]</scope>
    <source>
        <strain evidence="4 5">DSM 25481</strain>
    </source>
</reference>
<keyword evidence="5" id="KW-1185">Reference proteome</keyword>
<dbReference type="Gene3D" id="3.40.50.2300">
    <property type="match status" value="1"/>
</dbReference>
<dbReference type="InterPro" id="IPR011006">
    <property type="entry name" value="CheY-like_superfamily"/>
</dbReference>
<dbReference type="RefSeq" id="WP_183395234.1">
    <property type="nucleotide sequence ID" value="NZ_JACIDR010000003.1"/>
</dbReference>
<evidence type="ECO:0000313" key="4">
    <source>
        <dbReference type="EMBL" id="MBB3973353.1"/>
    </source>
</evidence>
<evidence type="ECO:0000313" key="5">
    <source>
        <dbReference type="Proteomes" id="UP000528964"/>
    </source>
</evidence>
<feature type="region of interest" description="Disordered" evidence="2">
    <location>
        <begin position="1"/>
        <end position="22"/>
    </location>
</feature>
<sequence>MSVESALVEEPRESVASGDHRLGLGGASLAPLAMAQRGGLDPDPAAPGASARPEPEGLTEAASVSGLFAQRHVLLVEDDFLLARQLKRALEARGAVVLGPVAQDREAARLIKGATRLDYAVLDLDLDGRSAAPIAMALRERGVRMVVVTGCDLTALPAPLHDVPVCQKPATIEQIEAALSRIG</sequence>
<gene>
    <name evidence="4" type="ORF">GGR24_002023</name>
</gene>
<feature type="modified residue" description="4-aspartylphosphate" evidence="1">
    <location>
        <position position="123"/>
    </location>
</feature>
<feature type="region of interest" description="Disordered" evidence="2">
    <location>
        <begin position="36"/>
        <end position="57"/>
    </location>
</feature>
<dbReference type="AlphaFoldDB" id="A0A7W6GFQ4"/>
<feature type="compositionally biased region" description="Basic and acidic residues" evidence="2">
    <location>
        <begin position="9"/>
        <end position="22"/>
    </location>
</feature>
<proteinExistence type="predicted"/>